<protein>
    <recommendedName>
        <fullName evidence="3">phospholipase D</fullName>
        <ecNumber evidence="3">3.1.4.4</ecNumber>
    </recommendedName>
</protein>
<name>A0A064CDQ7_9MYCO</name>
<dbReference type="GO" id="GO:0006793">
    <property type="term" value="P:phosphorus metabolic process"/>
    <property type="evidence" value="ECO:0007669"/>
    <property type="project" value="UniProtKB-ARBA"/>
</dbReference>
<gene>
    <name evidence="9" type="ORF">Y900_030070</name>
</gene>
<dbReference type="Pfam" id="PF13091">
    <property type="entry name" value="PLDc_2"/>
    <property type="match status" value="2"/>
</dbReference>
<sequence length="344" mass="36334">MSIICKLGTAAVVVAIAATGCNHPPQIGAPHTPDRAAVVDPQYTLIQEPEAGYAPITSLIDGASKSVRMTMYALNDPAIEQALINAHTRRGVATTVVLDRAYHGQRTNQSAYDYLTSAGVDVIWAPAATIVHEKAIVIDDATAIVSTANLTAQYYATGRDALVVTSNPAQVSAIAATIDGDYQAAPDGRLSEAVDAPGLIWSPAARSAFVQTIEDATTSLEVTSEEFTDRAVLTALTHAAARHVQCRILLNADNQPSASVQAVQHAGCAVHVVPQSANGLYLHEKIVLADRKSLLIGSHNLATRSLTENRELSLQLDADAAPKIIEAVSTVFETDFAHASDTER</sequence>
<feature type="signal peptide" evidence="7">
    <location>
        <begin position="1"/>
        <end position="17"/>
    </location>
</feature>
<proteinExistence type="inferred from homology"/>
<dbReference type="AlphaFoldDB" id="A0A064CDQ7"/>
<evidence type="ECO:0000313" key="9">
    <source>
        <dbReference type="EMBL" id="KDE96882.1"/>
    </source>
</evidence>
<dbReference type="RefSeq" id="WP_036349316.1">
    <property type="nucleotide sequence ID" value="NZ_JALN02000003.1"/>
</dbReference>
<comment type="caution">
    <text evidence="9">The sequence shown here is derived from an EMBL/GenBank/DDBJ whole genome shotgun (WGS) entry which is preliminary data.</text>
</comment>
<dbReference type="InterPro" id="IPR025202">
    <property type="entry name" value="PLD-like_dom"/>
</dbReference>
<dbReference type="InterPro" id="IPR001736">
    <property type="entry name" value="PLipase_D/transphosphatidylase"/>
</dbReference>
<dbReference type="Proteomes" id="UP000022835">
    <property type="component" value="Unassembled WGS sequence"/>
</dbReference>
<dbReference type="SUPFAM" id="SSF56024">
    <property type="entry name" value="Phospholipase D/nuclease"/>
    <property type="match status" value="2"/>
</dbReference>
<feature type="domain" description="PLD phosphodiesterase" evidence="8">
    <location>
        <begin position="278"/>
        <end position="305"/>
    </location>
</feature>
<comment type="similarity">
    <text evidence="2">Belongs to the phospholipase D family.</text>
</comment>
<keyword evidence="7" id="KW-0732">Signal</keyword>
<reference evidence="9" key="1">
    <citation type="submission" date="2014-05" db="EMBL/GenBank/DDBJ databases">
        <title>Genome sequence of Mycobacterium aromaticivorans strain JS19b1T (= DSM 45407T).</title>
        <authorList>
            <person name="Kwak Y."/>
            <person name="Park G.-S."/>
            <person name="Li Q.X."/>
            <person name="Lee S.-E."/>
            <person name="Shin J.-H."/>
        </authorList>
    </citation>
    <scope>NUCLEOTIDE SEQUENCE [LARGE SCALE GENOMIC DNA]</scope>
    <source>
        <strain evidence="9">JS19b1</strain>
    </source>
</reference>
<dbReference type="GO" id="GO:0016891">
    <property type="term" value="F:RNA endonuclease activity producing 5'-phosphomonoesters, hydrolytic mechanism"/>
    <property type="evidence" value="ECO:0007669"/>
    <property type="project" value="TreeGrafter"/>
</dbReference>
<keyword evidence="5" id="KW-0442">Lipid degradation</keyword>
<evidence type="ECO:0000256" key="5">
    <source>
        <dbReference type="ARBA" id="ARBA00022963"/>
    </source>
</evidence>
<organism evidence="9 10">
    <name type="scientific">Mycolicibacterium aromaticivorans JS19b1 = JCM 16368</name>
    <dbReference type="NCBI Taxonomy" id="1440774"/>
    <lineage>
        <taxon>Bacteria</taxon>
        <taxon>Bacillati</taxon>
        <taxon>Actinomycetota</taxon>
        <taxon>Actinomycetes</taxon>
        <taxon>Mycobacteriales</taxon>
        <taxon>Mycobacteriaceae</taxon>
        <taxon>Mycolicibacterium</taxon>
    </lineage>
</organism>
<dbReference type="PANTHER" id="PTHR43856:SF1">
    <property type="entry name" value="MITOCHONDRIAL CARDIOLIPIN HYDROLASE"/>
    <property type="match status" value="1"/>
</dbReference>
<evidence type="ECO:0000256" key="1">
    <source>
        <dbReference type="ARBA" id="ARBA00000798"/>
    </source>
</evidence>
<dbReference type="PROSITE" id="PS51257">
    <property type="entry name" value="PROKAR_LIPOPROTEIN"/>
    <property type="match status" value="1"/>
</dbReference>
<dbReference type="EMBL" id="JALN02000003">
    <property type="protein sequence ID" value="KDE96882.1"/>
    <property type="molecule type" value="Genomic_DNA"/>
</dbReference>
<dbReference type="PANTHER" id="PTHR43856">
    <property type="entry name" value="CARDIOLIPIN HYDROLASE"/>
    <property type="match status" value="1"/>
</dbReference>
<feature type="domain" description="PLD phosphodiesterase" evidence="8">
    <location>
        <begin position="127"/>
        <end position="154"/>
    </location>
</feature>
<accession>A0A064CDQ7</accession>
<evidence type="ECO:0000256" key="4">
    <source>
        <dbReference type="ARBA" id="ARBA00022801"/>
    </source>
</evidence>
<evidence type="ECO:0000256" key="7">
    <source>
        <dbReference type="SAM" id="SignalP"/>
    </source>
</evidence>
<comment type="catalytic activity">
    <reaction evidence="1">
        <text>a 1,2-diacyl-sn-glycero-3-phosphocholine + H2O = a 1,2-diacyl-sn-glycero-3-phosphate + choline + H(+)</text>
        <dbReference type="Rhea" id="RHEA:14445"/>
        <dbReference type="ChEBI" id="CHEBI:15354"/>
        <dbReference type="ChEBI" id="CHEBI:15377"/>
        <dbReference type="ChEBI" id="CHEBI:15378"/>
        <dbReference type="ChEBI" id="CHEBI:57643"/>
        <dbReference type="ChEBI" id="CHEBI:58608"/>
        <dbReference type="EC" id="3.1.4.4"/>
    </reaction>
</comment>
<evidence type="ECO:0000256" key="3">
    <source>
        <dbReference type="ARBA" id="ARBA00012027"/>
    </source>
</evidence>
<feature type="chain" id="PRO_5038725923" description="phospholipase D" evidence="7">
    <location>
        <begin position="18"/>
        <end position="344"/>
    </location>
</feature>
<dbReference type="eggNOG" id="COG1502">
    <property type="taxonomic scope" value="Bacteria"/>
</dbReference>
<evidence type="ECO:0000313" key="10">
    <source>
        <dbReference type="Proteomes" id="UP000022835"/>
    </source>
</evidence>
<dbReference type="PROSITE" id="PS50035">
    <property type="entry name" value="PLD"/>
    <property type="match status" value="2"/>
</dbReference>
<dbReference type="GO" id="GO:0016042">
    <property type="term" value="P:lipid catabolic process"/>
    <property type="evidence" value="ECO:0007669"/>
    <property type="project" value="UniProtKB-KW"/>
</dbReference>
<dbReference type="GO" id="GO:0004630">
    <property type="term" value="F:phospholipase D activity"/>
    <property type="evidence" value="ECO:0007669"/>
    <property type="project" value="UniProtKB-EC"/>
</dbReference>
<evidence type="ECO:0000256" key="2">
    <source>
        <dbReference type="ARBA" id="ARBA00008664"/>
    </source>
</evidence>
<dbReference type="SMART" id="SM00155">
    <property type="entry name" value="PLDc"/>
    <property type="match status" value="2"/>
</dbReference>
<dbReference type="InterPro" id="IPR051406">
    <property type="entry name" value="PLD_domain"/>
</dbReference>
<evidence type="ECO:0000256" key="6">
    <source>
        <dbReference type="ARBA" id="ARBA00023098"/>
    </source>
</evidence>
<dbReference type="Gene3D" id="3.30.870.10">
    <property type="entry name" value="Endonuclease Chain A"/>
    <property type="match status" value="2"/>
</dbReference>
<dbReference type="STRING" id="1440774.Y900_030070"/>
<evidence type="ECO:0000259" key="8">
    <source>
        <dbReference type="PROSITE" id="PS50035"/>
    </source>
</evidence>
<keyword evidence="10" id="KW-1185">Reference proteome</keyword>
<dbReference type="EC" id="3.1.4.4" evidence="3"/>
<keyword evidence="4" id="KW-0378">Hydrolase</keyword>
<keyword evidence="6" id="KW-0443">Lipid metabolism</keyword>